<dbReference type="EC" id="2.4.1.173" evidence="4"/>
<dbReference type="InterPro" id="IPR050426">
    <property type="entry name" value="Glycosyltransferase_28"/>
</dbReference>
<dbReference type="GO" id="GO:0016906">
    <property type="term" value="F:sterol 3-beta-glucosyltransferase activity"/>
    <property type="evidence" value="ECO:0007669"/>
    <property type="project" value="UniProtKB-EC"/>
</dbReference>
<gene>
    <name evidence="4" type="ORF">HNR61_004648</name>
</gene>
<organism evidence="4 5">
    <name type="scientific">Actinomadura namibiensis</name>
    <dbReference type="NCBI Taxonomy" id="182080"/>
    <lineage>
        <taxon>Bacteria</taxon>
        <taxon>Bacillati</taxon>
        <taxon>Actinomycetota</taxon>
        <taxon>Actinomycetes</taxon>
        <taxon>Streptosporangiales</taxon>
        <taxon>Thermomonosporaceae</taxon>
        <taxon>Actinomadura</taxon>
    </lineage>
</organism>
<dbReference type="InterPro" id="IPR010610">
    <property type="entry name" value="EryCIII-like_C"/>
</dbReference>
<feature type="region of interest" description="Disordered" evidence="1">
    <location>
        <begin position="409"/>
        <end position="429"/>
    </location>
</feature>
<evidence type="ECO:0000259" key="2">
    <source>
        <dbReference type="Pfam" id="PF03033"/>
    </source>
</evidence>
<reference evidence="4 5" key="1">
    <citation type="submission" date="2020-08" db="EMBL/GenBank/DDBJ databases">
        <title>Genomic Encyclopedia of Type Strains, Phase IV (KMG-IV): sequencing the most valuable type-strain genomes for metagenomic binning, comparative biology and taxonomic classification.</title>
        <authorList>
            <person name="Goeker M."/>
        </authorList>
    </citation>
    <scope>NUCLEOTIDE SEQUENCE [LARGE SCALE GENOMIC DNA]</scope>
    <source>
        <strain evidence="4 5">DSM 44197</strain>
    </source>
</reference>
<dbReference type="EMBL" id="JACJIA010000006">
    <property type="protein sequence ID" value="MBA8952998.1"/>
    <property type="molecule type" value="Genomic_DNA"/>
</dbReference>
<keyword evidence="4" id="KW-0808">Transferase</keyword>
<name>A0A7W3LRK4_ACTNM</name>
<keyword evidence="4" id="KW-0328">Glycosyltransferase</keyword>
<dbReference type="Proteomes" id="UP000572680">
    <property type="component" value="Unassembled WGS sequence"/>
</dbReference>
<dbReference type="FunFam" id="3.40.50.2000:FF:000009">
    <property type="entry name" value="Sterol 3-beta-glucosyltransferase UGT80A2"/>
    <property type="match status" value="1"/>
</dbReference>
<dbReference type="PANTHER" id="PTHR48050">
    <property type="entry name" value="STEROL 3-BETA-GLUCOSYLTRANSFERASE"/>
    <property type="match status" value="1"/>
</dbReference>
<keyword evidence="5" id="KW-1185">Reference proteome</keyword>
<proteinExistence type="predicted"/>
<accession>A0A7W3LRK4</accession>
<evidence type="ECO:0000313" key="5">
    <source>
        <dbReference type="Proteomes" id="UP000572680"/>
    </source>
</evidence>
<evidence type="ECO:0000313" key="4">
    <source>
        <dbReference type="EMBL" id="MBA8952998.1"/>
    </source>
</evidence>
<feature type="domain" description="Erythromycin biosynthesis protein CIII-like C-terminal" evidence="3">
    <location>
        <begin position="317"/>
        <end position="400"/>
    </location>
</feature>
<dbReference type="GO" id="GO:0033072">
    <property type="term" value="P:vancomycin biosynthetic process"/>
    <property type="evidence" value="ECO:0007669"/>
    <property type="project" value="UniProtKB-ARBA"/>
</dbReference>
<feature type="domain" description="Glycosyltransferase family 28 N-terminal" evidence="2">
    <location>
        <begin position="3"/>
        <end position="83"/>
    </location>
</feature>
<dbReference type="RefSeq" id="WP_182845256.1">
    <property type="nucleotide sequence ID" value="NZ_BAAALP010000036.1"/>
</dbReference>
<dbReference type="Pfam" id="PF03033">
    <property type="entry name" value="Glyco_transf_28"/>
    <property type="match status" value="1"/>
</dbReference>
<dbReference type="InterPro" id="IPR004276">
    <property type="entry name" value="GlycoTrans_28_N"/>
</dbReference>
<dbReference type="PANTHER" id="PTHR48050:SF13">
    <property type="entry name" value="STEROL 3-BETA-GLUCOSYLTRANSFERASE UGT80A2"/>
    <property type="match status" value="1"/>
</dbReference>
<dbReference type="CDD" id="cd03784">
    <property type="entry name" value="GT1_Gtf-like"/>
    <property type="match status" value="1"/>
</dbReference>
<dbReference type="SUPFAM" id="SSF53756">
    <property type="entry name" value="UDP-Glycosyltransferase/glycogen phosphorylase"/>
    <property type="match status" value="1"/>
</dbReference>
<dbReference type="AlphaFoldDB" id="A0A7W3LRK4"/>
<evidence type="ECO:0000256" key="1">
    <source>
        <dbReference type="SAM" id="MobiDB-lite"/>
    </source>
</evidence>
<evidence type="ECO:0000259" key="3">
    <source>
        <dbReference type="Pfam" id="PF06722"/>
    </source>
</evidence>
<comment type="caution">
    <text evidence="4">The sequence shown here is derived from an EMBL/GenBank/DDBJ whole genome shotgun (WGS) entry which is preliminary data.</text>
</comment>
<dbReference type="GO" id="GO:0005975">
    <property type="term" value="P:carbohydrate metabolic process"/>
    <property type="evidence" value="ECO:0007669"/>
    <property type="project" value="InterPro"/>
</dbReference>
<dbReference type="Pfam" id="PF06722">
    <property type="entry name" value="EryCIII-like_C"/>
    <property type="match status" value="1"/>
</dbReference>
<sequence>MRIAMLASGTRGDVQPMVAIGDELARRGHEVAVAVNSDLADWVTRAGLRAVPTGVDFKRFLSSAESRRMLAHGKVDTTIRRIVADEHRVNQQIVNACVRAAEGADVILTTVTMSLRGLCLEKATGVPSRILYSFPIVPTGDFSGIMPRVRDFRMAWANRGGSRMLNQLYWMRNKANLDEMSDLMGAPRVSRMPRQEERPGLHLYSPRVVPEPTDLPGGHELIGFPVLSDDLRDRLGERTVPAELDRWLDAGPEPVYFGFGSMPVLDPERTLRELIEVTARRGIRGLVGAGWSELGRYADGLPDHLFLARSEFDHDRVLPRCRAAVHHGGAGTTAAALRAGLPSVVASFFADQPFWGWRTEQLRVGTALPFRSLTPARLGRALDRVLDPAYRARARAVGADLRREDPAGRAGDVIEQWASPQRPQMKEIS</sequence>
<protein>
    <submittedName>
        <fullName evidence="4">Sterol 3beta-glucosyltransferase</fullName>
        <ecNumber evidence="4">2.4.1.173</ecNumber>
    </submittedName>
</protein>
<dbReference type="InterPro" id="IPR002213">
    <property type="entry name" value="UDP_glucos_trans"/>
</dbReference>
<dbReference type="Gene3D" id="3.40.50.2000">
    <property type="entry name" value="Glycogen Phosphorylase B"/>
    <property type="match status" value="2"/>
</dbReference>